<keyword evidence="2" id="KW-1185">Reference proteome</keyword>
<dbReference type="STRING" id="880070.Cycma_1668"/>
<protein>
    <submittedName>
        <fullName evidence="1">Uncharacterized protein</fullName>
    </submittedName>
</protein>
<dbReference type="KEGG" id="cmr:Cycma_1668"/>
<proteinExistence type="predicted"/>
<gene>
    <name evidence="1" type="ordered locus">Cycma_1668</name>
</gene>
<dbReference type="Proteomes" id="UP000001635">
    <property type="component" value="Chromosome"/>
</dbReference>
<dbReference type="HOGENOM" id="CLU_3182753_0_0_10"/>
<dbReference type="AlphaFoldDB" id="G0IUN0"/>
<sequence>MFNITNNYSGLHTFMEIIDMPIDLTRYVISLNTIRNTKITKNNLIQ</sequence>
<evidence type="ECO:0000313" key="1">
    <source>
        <dbReference type="EMBL" id="AEL25422.1"/>
    </source>
</evidence>
<dbReference type="EMBL" id="CP002955">
    <property type="protein sequence ID" value="AEL25422.1"/>
    <property type="molecule type" value="Genomic_DNA"/>
</dbReference>
<accession>G0IUN0</accession>
<reference evidence="2" key="1">
    <citation type="submission" date="2011-07" db="EMBL/GenBank/DDBJ databases">
        <title>The complete genome of Cyclobacterium marinum DSM 745.</title>
        <authorList>
            <person name="Lucas S."/>
            <person name="Han J."/>
            <person name="Lapidus A."/>
            <person name="Bruce D."/>
            <person name="Goodwin L."/>
            <person name="Pitluck S."/>
            <person name="Peters L."/>
            <person name="Kyrpides N."/>
            <person name="Mavromatis K."/>
            <person name="Ivanova N."/>
            <person name="Ovchinnikova G."/>
            <person name="Chertkov O."/>
            <person name="Detter J.C."/>
            <person name="Tapia R."/>
            <person name="Han C."/>
            <person name="Land M."/>
            <person name="Hauser L."/>
            <person name="Markowitz V."/>
            <person name="Cheng J.-F."/>
            <person name="Hugenholtz P."/>
            <person name="Woyke T."/>
            <person name="Wu D."/>
            <person name="Tindall B."/>
            <person name="Schuetze A."/>
            <person name="Brambilla E."/>
            <person name="Klenk H.-P."/>
            <person name="Eisen J.A."/>
        </authorList>
    </citation>
    <scope>NUCLEOTIDE SEQUENCE [LARGE SCALE GENOMIC DNA]</scope>
    <source>
        <strain evidence="2">ATCC 25205 / DSM 745 / LMG 13164 / NCIMB 1802</strain>
    </source>
</reference>
<organism evidence="1 2">
    <name type="scientific">Cyclobacterium marinum (strain ATCC 25205 / DSM 745 / LMG 13164 / NCIMB 1802)</name>
    <name type="common">Flectobacillus marinus</name>
    <dbReference type="NCBI Taxonomy" id="880070"/>
    <lineage>
        <taxon>Bacteria</taxon>
        <taxon>Pseudomonadati</taxon>
        <taxon>Bacteroidota</taxon>
        <taxon>Cytophagia</taxon>
        <taxon>Cytophagales</taxon>
        <taxon>Cyclobacteriaceae</taxon>
        <taxon>Cyclobacterium</taxon>
    </lineage>
</organism>
<name>G0IUN0_CYCMS</name>
<evidence type="ECO:0000313" key="2">
    <source>
        <dbReference type="Proteomes" id="UP000001635"/>
    </source>
</evidence>